<dbReference type="AlphaFoldDB" id="A0AAE4IE58"/>
<sequence>MRTQRIVALVKLLVGLAAVDGRPNDNELMYIFQLMNKFSIPLEEQLPLLKNMTDTEAVANIKLLDDSTKLRLPFMMYYLINSDGPATPEEIRSFETIMRAIGRPCPYASWHAHLSRINKTT</sequence>
<dbReference type="RefSeq" id="WP_315977157.1">
    <property type="nucleotide sequence ID" value="NZ_JAWDEU010000002.1"/>
</dbReference>
<dbReference type="EMBL" id="JAWDEU010000002">
    <property type="protein sequence ID" value="MDU0244138.1"/>
    <property type="molecule type" value="Genomic_DNA"/>
</dbReference>
<organism evidence="1 2">
    <name type="scientific">Bacteroides uniformis</name>
    <dbReference type="NCBI Taxonomy" id="820"/>
    <lineage>
        <taxon>Bacteria</taxon>
        <taxon>Pseudomonadati</taxon>
        <taxon>Bacteroidota</taxon>
        <taxon>Bacteroidia</taxon>
        <taxon>Bacteroidales</taxon>
        <taxon>Bacteroidaceae</taxon>
        <taxon>Bacteroides</taxon>
    </lineage>
</organism>
<dbReference type="SUPFAM" id="SSF158682">
    <property type="entry name" value="TerB-like"/>
    <property type="match status" value="1"/>
</dbReference>
<dbReference type="Gene3D" id="1.10.3680.10">
    <property type="entry name" value="TerB-like"/>
    <property type="match status" value="1"/>
</dbReference>
<protein>
    <recommendedName>
        <fullName evidence="3">TerB family tellurite resistance protein</fullName>
    </recommendedName>
</protein>
<evidence type="ECO:0000313" key="1">
    <source>
        <dbReference type="EMBL" id="MDU0244138.1"/>
    </source>
</evidence>
<proteinExistence type="predicted"/>
<dbReference type="Proteomes" id="UP001181247">
    <property type="component" value="Unassembled WGS sequence"/>
</dbReference>
<gene>
    <name evidence="1" type="ORF">RVH16_05320</name>
</gene>
<comment type="caution">
    <text evidence="1">The sequence shown here is derived from an EMBL/GenBank/DDBJ whole genome shotgun (WGS) entry which is preliminary data.</text>
</comment>
<accession>A0AAE4IE58</accession>
<evidence type="ECO:0008006" key="3">
    <source>
        <dbReference type="Google" id="ProtNLM"/>
    </source>
</evidence>
<evidence type="ECO:0000313" key="2">
    <source>
        <dbReference type="Proteomes" id="UP001181247"/>
    </source>
</evidence>
<dbReference type="InterPro" id="IPR029024">
    <property type="entry name" value="TerB-like"/>
</dbReference>
<reference evidence="1" key="1">
    <citation type="submission" date="2023-10" db="EMBL/GenBank/DDBJ databases">
        <title>Genome of Potential pathogenic bacteria in Crohn's disease.</title>
        <authorList>
            <person name="Rodriguez-Palacios A."/>
        </authorList>
    </citation>
    <scope>NUCLEOTIDE SEQUENCE</scope>
    <source>
        <strain evidence="1">CavFT-hAR50</strain>
    </source>
</reference>
<name>A0AAE4IE58_BACUN</name>